<reference evidence="7 8" key="1">
    <citation type="journal article" date="2013" name="Genome Announc.">
        <title>Draft Genome Sequence of Rhodococcus rhodnii Strain LMG5362, a Symbiont of Rhodnius prolixus (Hemiptera, Reduviidae, Triatominae), the Principle Vector of Trypanosoma cruzi.</title>
        <authorList>
            <person name="Pachebat J.A."/>
            <person name="van Keulen G."/>
            <person name="Whitten M.M."/>
            <person name="Girdwood S."/>
            <person name="Del Sol R."/>
            <person name="Dyson P.J."/>
            <person name="Facey P.D."/>
        </authorList>
    </citation>
    <scope>NUCLEOTIDE SEQUENCE [LARGE SCALE GENOMIC DNA]</scope>
    <source>
        <strain evidence="7 8">LMG 5362</strain>
    </source>
</reference>
<dbReference type="InterPro" id="IPR036759">
    <property type="entry name" value="TPK_catalytic_sf"/>
</dbReference>
<name>R7WT77_9NOCA</name>
<dbReference type="InterPro" id="IPR047795">
    <property type="entry name" value="Put_SteA-like"/>
</dbReference>
<keyword evidence="8" id="KW-1185">Reference proteome</keyword>
<evidence type="ECO:0000259" key="6">
    <source>
        <dbReference type="Pfam" id="PF12555"/>
    </source>
</evidence>
<feature type="transmembrane region" description="Helical" evidence="5">
    <location>
        <begin position="366"/>
        <end position="388"/>
    </location>
</feature>
<keyword evidence="2" id="KW-0547">Nucleotide-binding</keyword>
<organism evidence="7 8">
    <name type="scientific">Rhodococcus rhodnii LMG 5362</name>
    <dbReference type="NCBI Taxonomy" id="1273125"/>
    <lineage>
        <taxon>Bacteria</taxon>
        <taxon>Bacillati</taxon>
        <taxon>Actinomycetota</taxon>
        <taxon>Actinomycetes</taxon>
        <taxon>Mycobacteriales</taxon>
        <taxon>Nocardiaceae</taxon>
        <taxon>Rhodococcus</taxon>
    </lineage>
</organism>
<dbReference type="AlphaFoldDB" id="R7WT77"/>
<comment type="caution">
    <text evidence="7">The sequence shown here is derived from an EMBL/GenBank/DDBJ whole genome shotgun (WGS) entry which is preliminary data.</text>
</comment>
<keyword evidence="5" id="KW-1133">Transmembrane helix</keyword>
<evidence type="ECO:0000313" key="8">
    <source>
        <dbReference type="Proteomes" id="UP000013525"/>
    </source>
</evidence>
<gene>
    <name evidence="7" type="ORF">Rrhod_0304</name>
</gene>
<keyword evidence="1" id="KW-0808">Transferase</keyword>
<dbReference type="Proteomes" id="UP000013525">
    <property type="component" value="Unassembled WGS sequence"/>
</dbReference>
<dbReference type="PATRIC" id="fig|1273125.3.peg.303"/>
<dbReference type="eggNOG" id="COG4825">
    <property type="taxonomic scope" value="Bacteria"/>
</dbReference>
<dbReference type="GO" id="GO:0004788">
    <property type="term" value="F:thiamine diphosphokinase activity"/>
    <property type="evidence" value="ECO:0007669"/>
    <property type="project" value="InterPro"/>
</dbReference>
<dbReference type="NCBIfam" id="NF040608">
    <property type="entry name" value="division_SteA"/>
    <property type="match status" value="1"/>
</dbReference>
<evidence type="ECO:0000256" key="2">
    <source>
        <dbReference type="ARBA" id="ARBA00022741"/>
    </source>
</evidence>
<keyword evidence="4" id="KW-0067">ATP-binding</keyword>
<feature type="domain" description="SteA-like C-terminal" evidence="6">
    <location>
        <begin position="356"/>
        <end position="405"/>
    </location>
</feature>
<proteinExistence type="predicted"/>
<protein>
    <recommendedName>
        <fullName evidence="6">SteA-like C-terminal domain-containing protein</fullName>
    </recommendedName>
</protein>
<evidence type="ECO:0000256" key="5">
    <source>
        <dbReference type="SAM" id="Phobius"/>
    </source>
</evidence>
<evidence type="ECO:0000256" key="1">
    <source>
        <dbReference type="ARBA" id="ARBA00022679"/>
    </source>
</evidence>
<keyword evidence="5" id="KW-0812">Transmembrane</keyword>
<keyword evidence="5" id="KW-0472">Membrane</keyword>
<accession>R7WT77</accession>
<dbReference type="EMBL" id="APMY01000004">
    <property type="protein sequence ID" value="EOM78472.1"/>
    <property type="molecule type" value="Genomic_DNA"/>
</dbReference>
<keyword evidence="3" id="KW-0418">Kinase</keyword>
<sequence length="415" mass="44094">MAESRRRASTDSLGHRVILEGMKLPGLLSRTTETLPGLSGIARVDRNTAKLLKRVGPGDIVVLDEIDLDRITADTLVAAGVHAVVDASPSISGRYPNLGPEVLVANGIVLVDDVGPEALTKVKDGSKIRLHDGVVYSKDKELARGTEQTEAEISDRMIEAKTGLVDHLEAFSGNTIEFIRTESALLIDGIGVPDVELDMRGRHVVVVDDGPDHEIDLKNLKPFVKEYSPILVGVDGGADALVKAGYRPDLIVADPDKVRTTTLKSGAEVVLPADPDGHAPGLERIQDLGIGAMTFPASGKPSELALLLVEHHGASLIVTVGNVFSLDEFFDRAHREDNPSAFLTRLKTGPKLVDAKAVATLYRSRVSGAAIALLVLAVLVAVVVALMASNAGVEVIDWLTAAWNSAVEWAQGLVQ</sequence>
<dbReference type="InterPro" id="IPR022215">
    <property type="entry name" value="SteA-like_C"/>
</dbReference>
<dbReference type="SUPFAM" id="SSF63999">
    <property type="entry name" value="Thiamin pyrophosphokinase, catalytic domain"/>
    <property type="match status" value="1"/>
</dbReference>
<evidence type="ECO:0000256" key="4">
    <source>
        <dbReference type="ARBA" id="ARBA00022840"/>
    </source>
</evidence>
<evidence type="ECO:0000313" key="7">
    <source>
        <dbReference type="EMBL" id="EOM78472.1"/>
    </source>
</evidence>
<evidence type="ECO:0000256" key="3">
    <source>
        <dbReference type="ARBA" id="ARBA00022777"/>
    </source>
</evidence>
<dbReference type="GO" id="GO:0016301">
    <property type="term" value="F:kinase activity"/>
    <property type="evidence" value="ECO:0007669"/>
    <property type="project" value="UniProtKB-KW"/>
</dbReference>
<dbReference type="Gene3D" id="3.40.50.10240">
    <property type="entry name" value="Thiamin pyrophosphokinase, catalytic domain"/>
    <property type="match status" value="1"/>
</dbReference>
<dbReference type="Pfam" id="PF12555">
    <property type="entry name" value="SteA-like_C"/>
    <property type="match status" value="1"/>
</dbReference>
<dbReference type="GO" id="GO:0009229">
    <property type="term" value="P:thiamine diphosphate biosynthetic process"/>
    <property type="evidence" value="ECO:0007669"/>
    <property type="project" value="InterPro"/>
</dbReference>
<dbReference type="GO" id="GO:0005524">
    <property type="term" value="F:ATP binding"/>
    <property type="evidence" value="ECO:0007669"/>
    <property type="project" value="UniProtKB-KW"/>
</dbReference>